<evidence type="ECO:0000313" key="2">
    <source>
        <dbReference type="EMBL" id="OYQ14674.1"/>
    </source>
</evidence>
<dbReference type="EMBL" id="NCTK01000001">
    <property type="protein sequence ID" value="OYQ14674.1"/>
    <property type="molecule type" value="Genomic_DNA"/>
</dbReference>
<dbReference type="SUPFAM" id="SSF53098">
    <property type="entry name" value="Ribonuclease H-like"/>
    <property type="match status" value="1"/>
</dbReference>
<dbReference type="PROSITE" id="PS50994">
    <property type="entry name" value="INTEGRASE"/>
    <property type="match status" value="1"/>
</dbReference>
<dbReference type="InterPro" id="IPR012337">
    <property type="entry name" value="RNaseH-like_sf"/>
</dbReference>
<gene>
    <name evidence="2" type="ORF">B7R77_16370</name>
</gene>
<organism evidence="2 3">
    <name type="scientific">Ralstonia solanacearum K60</name>
    <dbReference type="NCBI Taxonomy" id="1091042"/>
    <lineage>
        <taxon>Bacteria</taxon>
        <taxon>Pseudomonadati</taxon>
        <taxon>Pseudomonadota</taxon>
        <taxon>Betaproteobacteria</taxon>
        <taxon>Burkholderiales</taxon>
        <taxon>Burkholderiaceae</taxon>
        <taxon>Ralstonia</taxon>
        <taxon>Ralstonia solanacearum species complex</taxon>
    </lineage>
</organism>
<dbReference type="PANTHER" id="PTHR47515:SF1">
    <property type="entry name" value="BLR2054 PROTEIN"/>
    <property type="match status" value="1"/>
</dbReference>
<dbReference type="AlphaFoldDB" id="A0AAP8D5A3"/>
<name>A0AAP8D5A3_RALSL</name>
<dbReference type="InterPro" id="IPR001584">
    <property type="entry name" value="Integrase_cat-core"/>
</dbReference>
<evidence type="ECO:0000259" key="1">
    <source>
        <dbReference type="PROSITE" id="PS50994"/>
    </source>
</evidence>
<accession>A0AAP8D5A3</accession>
<dbReference type="GO" id="GO:0003676">
    <property type="term" value="F:nucleic acid binding"/>
    <property type="evidence" value="ECO:0007669"/>
    <property type="project" value="InterPro"/>
</dbReference>
<proteinExistence type="predicted"/>
<protein>
    <recommendedName>
        <fullName evidence="1">Integrase catalytic domain-containing protein</fullName>
    </recommendedName>
</protein>
<dbReference type="InterPro" id="IPR036397">
    <property type="entry name" value="RNaseH_sf"/>
</dbReference>
<dbReference type="Pfam" id="PF13683">
    <property type="entry name" value="rve_3"/>
    <property type="match status" value="1"/>
</dbReference>
<comment type="caution">
    <text evidence="2">The sequence shown here is derived from an EMBL/GenBank/DDBJ whole genome shotgun (WGS) entry which is preliminary data.</text>
</comment>
<reference evidence="2 3" key="1">
    <citation type="submission" date="2017-04" db="EMBL/GenBank/DDBJ databases">
        <title>Genome Announcement: Closed genomes of Ralstonia solanacearum strains K60, UW551, and UW700.</title>
        <authorList>
            <person name="Hayes M."/>
            <person name="Macintyre A.M."/>
            <person name="Allen C."/>
        </authorList>
    </citation>
    <scope>NUCLEOTIDE SEQUENCE [LARGE SCALE GENOMIC DNA]</scope>
    <source>
        <strain evidence="2 3">UW25</strain>
    </source>
</reference>
<feature type="domain" description="Integrase catalytic" evidence="1">
    <location>
        <begin position="1"/>
        <end position="122"/>
    </location>
</feature>
<evidence type="ECO:0000313" key="3">
    <source>
        <dbReference type="Proteomes" id="UP000216164"/>
    </source>
</evidence>
<dbReference type="PANTHER" id="PTHR47515">
    <property type="entry name" value="LOW CALCIUM RESPONSE LOCUS PROTEIN T"/>
    <property type="match status" value="1"/>
</dbReference>
<sequence>MRIKHAHNVFSLQALADFDGQACPRPSRWTNGPEFAGKVRLDAWAYESGVTLSFIQPGKPVDNAYIASFNGRFRDECLNERWFISMRHARLLIKEWRIEYNTERPQSSLGYLAPVQFALGHEQKEFLTSNSTCASY</sequence>
<dbReference type="GO" id="GO:0015074">
    <property type="term" value="P:DNA integration"/>
    <property type="evidence" value="ECO:0007669"/>
    <property type="project" value="InterPro"/>
</dbReference>
<dbReference type="Gene3D" id="3.30.420.10">
    <property type="entry name" value="Ribonuclease H-like superfamily/Ribonuclease H"/>
    <property type="match status" value="1"/>
</dbReference>
<dbReference type="Proteomes" id="UP000216164">
    <property type="component" value="Unassembled WGS sequence"/>
</dbReference>